<feature type="transmembrane region" description="Helical" evidence="9">
    <location>
        <begin position="73"/>
        <end position="94"/>
    </location>
</feature>
<feature type="transmembrane region" description="Helical" evidence="9">
    <location>
        <begin position="115"/>
        <end position="138"/>
    </location>
</feature>
<dbReference type="EMBL" id="FMUB01000013">
    <property type="protein sequence ID" value="SCX31320.1"/>
    <property type="molecule type" value="Genomic_DNA"/>
</dbReference>
<evidence type="ECO:0000313" key="11">
    <source>
        <dbReference type="Proteomes" id="UP000199707"/>
    </source>
</evidence>
<feature type="transmembrane region" description="Helical" evidence="9">
    <location>
        <begin position="261"/>
        <end position="281"/>
    </location>
</feature>
<dbReference type="STRING" id="1502745.SAMN02799620_05291"/>
<dbReference type="GO" id="GO:0022857">
    <property type="term" value="F:transmembrane transporter activity"/>
    <property type="evidence" value="ECO:0007669"/>
    <property type="project" value="InterPro"/>
</dbReference>
<sequence>MTSITPPEERPSADASVDMLSERGKSSAPPPGKLRGNLGAIAIIFTVLAFNAPLGVAGGFVPVVIGSGNHEGAPATFIVIAVMLVLFSVGLLAMSRFMHSCGAFYSYIVAGLGRVIGLGGAYTAIAAYTAFCCCGYAFCGLVTRGLVADAFPGSHIPWWVWALMFWVVSAALSLANINLSARILGVALVAEIGVTLIWGLRVFINGGPSGVSLHPLTPSAFFGGGSISVALLFAAMCITGFEAVAVFREEAKDPVKTVRRATYGSVVFMCGFYAFVAWAYLTGYGPDALAQAADPIGSFKASVRTYAGTVAYDAVSIMLLTSGFASVLANVNIGARYLFTLGGDGVLPRKLGKVHPKQGSPYIAAAVFATICLIGAIIIPAILGIDALTVYVDLAAIGGVCLLLLMLVTSVAVPVFFRRTNGHTASAWESKIAPALAAAALAVVFSLSVIHMPDIIGADQTVANIALAVIAFFAIAGIGNALYLRARKPDIFQRIGRQDL</sequence>
<accession>A0A1G4WWT3</accession>
<dbReference type="Proteomes" id="UP000199707">
    <property type="component" value="Unassembled WGS sequence"/>
</dbReference>
<evidence type="ECO:0000313" key="10">
    <source>
        <dbReference type="EMBL" id="SCX31320.1"/>
    </source>
</evidence>
<feature type="transmembrane region" description="Helical" evidence="9">
    <location>
        <begin position="220"/>
        <end position="241"/>
    </location>
</feature>
<feature type="region of interest" description="Disordered" evidence="8">
    <location>
        <begin position="1"/>
        <end position="31"/>
    </location>
</feature>
<comment type="similarity">
    <text evidence="3">Belongs to the amino acid-polyamine-organocation (APC) superfamily.</text>
</comment>
<evidence type="ECO:0000256" key="6">
    <source>
        <dbReference type="ARBA" id="ARBA00022989"/>
    </source>
</evidence>
<proteinExistence type="inferred from homology"/>
<dbReference type="RefSeq" id="WP_220388656.1">
    <property type="nucleotide sequence ID" value="NZ_CP059894.1"/>
</dbReference>
<feature type="transmembrane region" description="Helical" evidence="9">
    <location>
        <begin position="38"/>
        <end position="61"/>
    </location>
</feature>
<evidence type="ECO:0000256" key="4">
    <source>
        <dbReference type="ARBA" id="ARBA00022475"/>
    </source>
</evidence>
<dbReference type="PANTHER" id="PTHR42770">
    <property type="entry name" value="AMINO ACID TRANSPORTER-RELATED"/>
    <property type="match status" value="1"/>
</dbReference>
<reference evidence="11" key="1">
    <citation type="submission" date="2016-10" db="EMBL/GenBank/DDBJ databases">
        <authorList>
            <person name="Varghese N."/>
            <person name="Submissions S."/>
        </authorList>
    </citation>
    <scope>NUCLEOTIDE SEQUENCE [LARGE SCALE GENOMIC DNA]</scope>
    <source>
        <strain evidence="11">UNC267MFSha1.1M11</strain>
    </source>
</reference>
<keyword evidence="5 9" id="KW-0812">Transmembrane</keyword>
<evidence type="ECO:0000256" key="9">
    <source>
        <dbReference type="SAM" id="Phobius"/>
    </source>
</evidence>
<protein>
    <submittedName>
        <fullName evidence="10">Amino acid transporter</fullName>
    </submittedName>
</protein>
<feature type="transmembrane region" description="Helical" evidence="9">
    <location>
        <begin position="183"/>
        <end position="200"/>
    </location>
</feature>
<feature type="transmembrane region" description="Helical" evidence="9">
    <location>
        <begin position="462"/>
        <end position="484"/>
    </location>
</feature>
<dbReference type="AlphaFoldDB" id="A0A1G4WWT3"/>
<dbReference type="Gene3D" id="1.20.1740.10">
    <property type="entry name" value="Amino acid/polyamine transporter I"/>
    <property type="match status" value="1"/>
</dbReference>
<feature type="transmembrane region" description="Helical" evidence="9">
    <location>
        <begin position="395"/>
        <end position="417"/>
    </location>
</feature>
<name>A0A1G4WWT3_9MYCO</name>
<evidence type="ECO:0000256" key="3">
    <source>
        <dbReference type="ARBA" id="ARBA00009523"/>
    </source>
</evidence>
<feature type="transmembrane region" description="Helical" evidence="9">
    <location>
        <begin position="432"/>
        <end position="450"/>
    </location>
</feature>
<gene>
    <name evidence="10" type="ORF">SAMN02799620_05291</name>
</gene>
<dbReference type="PANTHER" id="PTHR42770:SF16">
    <property type="entry name" value="AMINO ACID PERMEASE"/>
    <property type="match status" value="1"/>
</dbReference>
<dbReference type="GO" id="GO:0005886">
    <property type="term" value="C:plasma membrane"/>
    <property type="evidence" value="ECO:0007669"/>
    <property type="project" value="UniProtKB-SubCell"/>
</dbReference>
<keyword evidence="4" id="KW-1003">Cell membrane</keyword>
<feature type="transmembrane region" description="Helical" evidence="9">
    <location>
        <begin position="158"/>
        <end position="176"/>
    </location>
</feature>
<dbReference type="Pfam" id="PF13520">
    <property type="entry name" value="AA_permease_2"/>
    <property type="match status" value="1"/>
</dbReference>
<dbReference type="PIRSF" id="PIRSF006060">
    <property type="entry name" value="AA_transporter"/>
    <property type="match status" value="1"/>
</dbReference>
<feature type="transmembrane region" description="Helical" evidence="9">
    <location>
        <begin position="314"/>
        <end position="339"/>
    </location>
</feature>
<keyword evidence="6 9" id="KW-1133">Transmembrane helix</keyword>
<evidence type="ECO:0000256" key="8">
    <source>
        <dbReference type="SAM" id="MobiDB-lite"/>
    </source>
</evidence>
<evidence type="ECO:0000256" key="1">
    <source>
        <dbReference type="ARBA" id="ARBA00002249"/>
    </source>
</evidence>
<keyword evidence="7 9" id="KW-0472">Membrane</keyword>
<dbReference type="InterPro" id="IPR002293">
    <property type="entry name" value="AA/rel_permease1"/>
</dbReference>
<comment type="subcellular location">
    <subcellularLocation>
        <location evidence="2">Cell membrane</location>
        <topology evidence="2">Multi-pass membrane protein</topology>
    </subcellularLocation>
</comment>
<comment type="function">
    <text evidence="1">Probable amino-acid or metabolite transport protein.</text>
</comment>
<evidence type="ECO:0000256" key="5">
    <source>
        <dbReference type="ARBA" id="ARBA00022692"/>
    </source>
</evidence>
<evidence type="ECO:0000256" key="7">
    <source>
        <dbReference type="ARBA" id="ARBA00023136"/>
    </source>
</evidence>
<dbReference type="InterPro" id="IPR050367">
    <property type="entry name" value="APC_superfamily"/>
</dbReference>
<feature type="transmembrane region" description="Helical" evidence="9">
    <location>
        <begin position="360"/>
        <end position="383"/>
    </location>
</feature>
<organism evidence="10 11">
    <name type="scientific">Mycolicibacterium fluoranthenivorans</name>
    <dbReference type="NCBI Taxonomy" id="258505"/>
    <lineage>
        <taxon>Bacteria</taxon>
        <taxon>Bacillati</taxon>
        <taxon>Actinomycetota</taxon>
        <taxon>Actinomycetes</taxon>
        <taxon>Mycobacteriales</taxon>
        <taxon>Mycobacteriaceae</taxon>
        <taxon>Mycolicibacterium</taxon>
    </lineage>
</organism>
<evidence type="ECO:0000256" key="2">
    <source>
        <dbReference type="ARBA" id="ARBA00004651"/>
    </source>
</evidence>